<feature type="region of interest" description="Disordered" evidence="3">
    <location>
        <begin position="132"/>
        <end position="206"/>
    </location>
</feature>
<dbReference type="SUPFAM" id="SSF48366">
    <property type="entry name" value="Ras GEF"/>
    <property type="match status" value="1"/>
</dbReference>
<evidence type="ECO:0000259" key="4">
    <source>
        <dbReference type="PROSITE" id="PS50009"/>
    </source>
</evidence>
<dbReference type="Proteomes" id="UP000011083">
    <property type="component" value="Unassembled WGS sequence"/>
</dbReference>
<dbReference type="GO" id="GO:0007264">
    <property type="term" value="P:small GTPase-mediated signal transduction"/>
    <property type="evidence" value="ECO:0007669"/>
    <property type="project" value="InterPro"/>
</dbReference>
<dbReference type="OrthoDB" id="28357at2759"/>
<evidence type="ECO:0000256" key="3">
    <source>
        <dbReference type="SAM" id="MobiDB-lite"/>
    </source>
</evidence>
<dbReference type="InterPro" id="IPR000651">
    <property type="entry name" value="Ras-like_Gua-exchang_fac_N"/>
</dbReference>
<feature type="region of interest" description="Disordered" evidence="3">
    <location>
        <begin position="473"/>
        <end position="567"/>
    </location>
</feature>
<feature type="compositionally biased region" description="Low complexity" evidence="3">
    <location>
        <begin position="932"/>
        <end position="949"/>
    </location>
</feature>
<dbReference type="SMART" id="SM00147">
    <property type="entry name" value="RasGEF"/>
    <property type="match status" value="1"/>
</dbReference>
<feature type="region of interest" description="Disordered" evidence="3">
    <location>
        <begin position="758"/>
        <end position="964"/>
    </location>
</feature>
<reference evidence="6 7" key="1">
    <citation type="journal article" date="2013" name="Genome Biol.">
        <title>Genome of Acanthamoeba castellanii highlights extensive lateral gene transfer and early evolution of tyrosine kinase signaling.</title>
        <authorList>
            <person name="Clarke M."/>
            <person name="Lohan A.J."/>
            <person name="Liu B."/>
            <person name="Lagkouvardos I."/>
            <person name="Roy S."/>
            <person name="Zafar N."/>
            <person name="Bertelli C."/>
            <person name="Schilde C."/>
            <person name="Kianianmomeni A."/>
            <person name="Burglin T.R."/>
            <person name="Frech C."/>
            <person name="Turcotte B."/>
            <person name="Kopec K.O."/>
            <person name="Synnott J.M."/>
            <person name="Choo C."/>
            <person name="Paponov I."/>
            <person name="Finkler A."/>
            <person name="Soon Heng Tan C."/>
            <person name="Hutchins A.P."/>
            <person name="Weinmeier T."/>
            <person name="Rattei T."/>
            <person name="Chu J.S."/>
            <person name="Gimenez G."/>
            <person name="Irimia M."/>
            <person name="Rigden D.J."/>
            <person name="Fitzpatrick D.A."/>
            <person name="Lorenzo-Morales J."/>
            <person name="Bateman A."/>
            <person name="Chiu C.H."/>
            <person name="Tang P."/>
            <person name="Hegemann P."/>
            <person name="Fromm H."/>
            <person name="Raoult D."/>
            <person name="Greub G."/>
            <person name="Miranda-Saavedra D."/>
            <person name="Chen N."/>
            <person name="Nash P."/>
            <person name="Ginger M.L."/>
            <person name="Horn M."/>
            <person name="Schaap P."/>
            <person name="Caler L."/>
            <person name="Loftus B."/>
        </authorList>
    </citation>
    <scope>NUCLEOTIDE SEQUENCE [LARGE SCALE GENOMIC DNA]</scope>
    <source>
        <strain evidence="6 7">Neff</strain>
    </source>
</reference>
<feature type="compositionally biased region" description="Acidic residues" evidence="3">
    <location>
        <begin position="194"/>
        <end position="206"/>
    </location>
</feature>
<dbReference type="GeneID" id="14918714"/>
<dbReference type="KEGG" id="acan:ACA1_209100"/>
<keyword evidence="7" id="KW-1185">Reference proteome</keyword>
<feature type="compositionally biased region" description="Basic and acidic residues" evidence="3">
    <location>
        <begin position="839"/>
        <end position="864"/>
    </location>
</feature>
<feature type="compositionally biased region" description="Low complexity" evidence="3">
    <location>
        <begin position="645"/>
        <end position="654"/>
    </location>
</feature>
<accession>L8GZN8</accession>
<gene>
    <name evidence="6" type="ORF">ACA1_209100</name>
</gene>
<feature type="region of interest" description="Disordered" evidence="3">
    <location>
        <begin position="977"/>
        <end position="1001"/>
    </location>
</feature>
<dbReference type="GO" id="GO:0005085">
    <property type="term" value="F:guanyl-nucleotide exchange factor activity"/>
    <property type="evidence" value="ECO:0007669"/>
    <property type="project" value="UniProtKB-KW"/>
</dbReference>
<dbReference type="Pfam" id="PF00617">
    <property type="entry name" value="RasGEF"/>
    <property type="match status" value="1"/>
</dbReference>
<proteinExistence type="predicted"/>
<dbReference type="InterPro" id="IPR023578">
    <property type="entry name" value="Ras_GEF_dom_sf"/>
</dbReference>
<feature type="compositionally biased region" description="Low complexity" evidence="3">
    <location>
        <begin position="614"/>
        <end position="626"/>
    </location>
</feature>
<dbReference type="PANTHER" id="PTHR23113">
    <property type="entry name" value="GUANINE NUCLEOTIDE EXCHANGE FACTOR"/>
    <property type="match status" value="1"/>
</dbReference>
<dbReference type="Gene3D" id="1.10.840.10">
    <property type="entry name" value="Ras guanine-nucleotide exchange factors catalytic domain"/>
    <property type="match status" value="1"/>
</dbReference>
<sequence length="1132" mass="124667">MDSRGGDSSGSVPVLPLGRRRTKEEAFHILAKMVMQQTNEDYVRSFLLTYKKFSTSSVDACDKQEADQAPRRSPLPTRLLEFLRVWVEEFTDDFAAQPQTASLLETIKERCSAQVQYKYKLLFLKTISSHQQQQLPPLSPHHHNSLSDSPSPSPRSPQAIITSSPSRSREATPNGTPRERANSRDSSGSRSESETGDGSEDEDELADDNLTIDDFTAQQIAAELTRKEQQLFVAIPPSEFLEKLGFGQAPPADAGVQSSADEDKTPLISAFVEHFNNVSFWVSTDVLMGGTPKEQAKKITKFIAVAVHLFNLNNFNGLMEIIAGLNFSSVKRLTPAWAKVSSKDRKVFEKLASRMAIHSNYKAYRQLFQKRAAPKLPYFAVILRDLMFVQVGNLDYLEASGLINFEKILLVYEVLSDVKRWQRECKDFKIKLPDKHGRKVRRYMRRLTSIQDESILFFLSSLHEGENKKCEGEVGGMGALGAAPQRPLPATPQGQGQAQLQTPRMSDASDPGEETGEEESSLSDISIVVTSLEDDDDDDDADDDDYRDVGECSPSPSSTTSSTSSSFSSLSVIAAAEEIDFEAEAQTASGSSSELNEHNRLTPRPSEATEKPLQAQQANAPSSSSAIKAERRRSRSVDNNETRLRQQLQLPQRRGATNTEIYGSLRYSRKHAGAVQGPMDGSTIGGAVPLPLAGPSADDSNFMRAIARRRELKKNPFGSILALQDLVAQGSGGEGGHENQTLQLRMKRLCFAEEQSASEGCGGAGAGGAGGGGGPRSIAERIPPLSLHRSADERLLQKRRLAISPREQKRTTIEEAGPLLAATTYDDNHRKRGSSWTGKSKDDADSKKTKDKEEAKENEKEKKRMGSLRILSPRRGSNSRAVSTTSPKKGGTMPASPRGDRSLAGLSFVSPRATKDKSNGGSQPTTPLMGRAAAESNPSAAAAPSPTTTDRNSDEWGELEDGGDEEWEFGQWLEKEQEEQAWTDGDGAEADSRPRQRRATASVVVKSYWSRDGRVSGADEREDDNDVQSETTTAAQRCRKLTMPPCRICFTKLDPDVRVHMAPFMQLLNHKHGATHKEHSCTFFVYQNELGERVTVRDEQAFQEFMAKGGKRYSTVSRQGPCSLLTYTLWLQ</sequence>
<dbReference type="InterPro" id="IPR008937">
    <property type="entry name" value="Ras-like_GEF"/>
</dbReference>
<evidence type="ECO:0000313" key="6">
    <source>
        <dbReference type="EMBL" id="ELR17988.1"/>
    </source>
</evidence>
<feature type="domain" description="N-terminal Ras-GEF" evidence="5">
    <location>
        <begin position="18"/>
        <end position="132"/>
    </location>
</feature>
<dbReference type="InterPro" id="IPR001895">
    <property type="entry name" value="RASGEF_cat_dom"/>
</dbReference>
<feature type="compositionally biased region" description="Polar residues" evidence="3">
    <location>
        <begin position="875"/>
        <end position="887"/>
    </location>
</feature>
<dbReference type="STRING" id="1257118.L8GZN8"/>
<evidence type="ECO:0000256" key="2">
    <source>
        <dbReference type="PROSITE-ProRule" id="PRU00168"/>
    </source>
</evidence>
<dbReference type="RefSeq" id="XP_004340005.1">
    <property type="nucleotide sequence ID" value="XM_004339957.1"/>
</dbReference>
<feature type="compositionally biased region" description="Acidic residues" evidence="3">
    <location>
        <begin position="977"/>
        <end position="989"/>
    </location>
</feature>
<dbReference type="PROSITE" id="PS50212">
    <property type="entry name" value="RASGEF_NTER"/>
    <property type="match status" value="1"/>
</dbReference>
<dbReference type="PROSITE" id="PS50009">
    <property type="entry name" value="RASGEF_CAT"/>
    <property type="match status" value="1"/>
</dbReference>
<feature type="compositionally biased region" description="Acidic residues" evidence="3">
    <location>
        <begin position="955"/>
        <end position="964"/>
    </location>
</feature>
<feature type="compositionally biased region" description="Basic and acidic residues" evidence="3">
    <location>
        <begin position="635"/>
        <end position="644"/>
    </location>
</feature>
<evidence type="ECO:0000259" key="5">
    <source>
        <dbReference type="PROSITE" id="PS50212"/>
    </source>
</evidence>
<protein>
    <submittedName>
        <fullName evidence="6">RasGEF domain containing protein</fullName>
    </submittedName>
</protein>
<feature type="compositionally biased region" description="Polar residues" evidence="3">
    <location>
        <begin position="492"/>
        <end position="504"/>
    </location>
</feature>
<dbReference type="InterPro" id="IPR036964">
    <property type="entry name" value="RASGEF_cat_dom_sf"/>
</dbReference>
<name>L8GZN8_ACACF</name>
<dbReference type="EMBL" id="KB007966">
    <property type="protein sequence ID" value="ELR17988.1"/>
    <property type="molecule type" value="Genomic_DNA"/>
</dbReference>
<organism evidence="6 7">
    <name type="scientific">Acanthamoeba castellanii (strain ATCC 30010 / Neff)</name>
    <dbReference type="NCBI Taxonomy" id="1257118"/>
    <lineage>
        <taxon>Eukaryota</taxon>
        <taxon>Amoebozoa</taxon>
        <taxon>Discosea</taxon>
        <taxon>Longamoebia</taxon>
        <taxon>Centramoebida</taxon>
        <taxon>Acanthamoebidae</taxon>
        <taxon>Acanthamoeba</taxon>
    </lineage>
</organism>
<feature type="region of interest" description="Disordered" evidence="3">
    <location>
        <begin position="583"/>
        <end position="657"/>
    </location>
</feature>
<dbReference type="VEuPathDB" id="AmoebaDB:ACA1_209100"/>
<feature type="compositionally biased region" description="Gly residues" evidence="3">
    <location>
        <begin position="760"/>
        <end position="775"/>
    </location>
</feature>
<dbReference type="Gene3D" id="1.20.870.10">
    <property type="entry name" value="Son of sevenless (SoS) protein Chain: S domain 1"/>
    <property type="match status" value="1"/>
</dbReference>
<feature type="compositionally biased region" description="Acidic residues" evidence="3">
    <location>
        <begin position="532"/>
        <end position="546"/>
    </location>
</feature>
<feature type="domain" description="Ras-GEF" evidence="4">
    <location>
        <begin position="216"/>
        <end position="455"/>
    </location>
</feature>
<evidence type="ECO:0000256" key="1">
    <source>
        <dbReference type="ARBA" id="ARBA00022658"/>
    </source>
</evidence>
<feature type="compositionally biased region" description="Low complexity" evidence="3">
    <location>
        <begin position="553"/>
        <end position="567"/>
    </location>
</feature>
<dbReference type="AlphaFoldDB" id="L8GZN8"/>
<evidence type="ECO:0000313" key="7">
    <source>
        <dbReference type="Proteomes" id="UP000011083"/>
    </source>
</evidence>
<feature type="compositionally biased region" description="Acidic residues" evidence="3">
    <location>
        <begin position="510"/>
        <end position="521"/>
    </location>
</feature>
<dbReference type="CDD" id="cd00155">
    <property type="entry name" value="RasGEF"/>
    <property type="match status" value="1"/>
</dbReference>
<keyword evidence="1 2" id="KW-0344">Guanine-nucleotide releasing factor</keyword>
<dbReference type="PANTHER" id="PTHR23113:SF99">
    <property type="entry name" value="RASGEF DOMAIN-CONTAINING PROTEIN"/>
    <property type="match status" value="1"/>
</dbReference>
<feature type="compositionally biased region" description="Polar residues" evidence="3">
    <location>
        <begin position="159"/>
        <end position="175"/>
    </location>
</feature>